<evidence type="ECO:0000313" key="2">
    <source>
        <dbReference type="EMBL" id="QIM16489.1"/>
    </source>
</evidence>
<gene>
    <name evidence="2" type="ORF">G7067_08770</name>
</gene>
<accession>A0A6G8FJM8</accession>
<protein>
    <submittedName>
        <fullName evidence="2">MFS transporter permease</fullName>
    </submittedName>
</protein>
<organism evidence="2 3">
    <name type="scientific">Leucobacter insecticola</name>
    <dbReference type="NCBI Taxonomy" id="2714934"/>
    <lineage>
        <taxon>Bacteria</taxon>
        <taxon>Bacillati</taxon>
        <taxon>Actinomycetota</taxon>
        <taxon>Actinomycetes</taxon>
        <taxon>Micrococcales</taxon>
        <taxon>Microbacteriaceae</taxon>
        <taxon>Leucobacter</taxon>
    </lineage>
</organism>
<feature type="transmembrane region" description="Helical" evidence="1">
    <location>
        <begin position="35"/>
        <end position="58"/>
    </location>
</feature>
<proteinExistence type="predicted"/>
<evidence type="ECO:0000256" key="1">
    <source>
        <dbReference type="SAM" id="Phobius"/>
    </source>
</evidence>
<keyword evidence="1" id="KW-0812">Transmembrane</keyword>
<keyword evidence="1" id="KW-1133">Transmembrane helix</keyword>
<keyword evidence="3" id="KW-1185">Reference proteome</keyword>
<dbReference type="RefSeq" id="WP_166323559.1">
    <property type="nucleotide sequence ID" value="NZ_CP049934.1"/>
</dbReference>
<reference evidence="2 3" key="1">
    <citation type="submission" date="2020-03" db="EMBL/GenBank/DDBJ databases">
        <title>Leucobacter sp. nov., isolated from beetles.</title>
        <authorList>
            <person name="Hyun D.-W."/>
            <person name="Bae J.-W."/>
        </authorList>
    </citation>
    <scope>NUCLEOTIDE SEQUENCE [LARGE SCALE GENOMIC DNA]</scope>
    <source>
        <strain evidence="2 3">HDW9B</strain>
    </source>
</reference>
<keyword evidence="1" id="KW-0472">Membrane</keyword>
<dbReference type="KEGG" id="lins:G7067_08770"/>
<name>A0A6G8FJM8_9MICO</name>
<feature type="transmembrane region" description="Helical" evidence="1">
    <location>
        <begin position="70"/>
        <end position="89"/>
    </location>
</feature>
<dbReference type="AlphaFoldDB" id="A0A6G8FJM8"/>
<dbReference type="EMBL" id="CP049934">
    <property type="protein sequence ID" value="QIM16489.1"/>
    <property type="molecule type" value="Genomic_DNA"/>
</dbReference>
<evidence type="ECO:0000313" key="3">
    <source>
        <dbReference type="Proteomes" id="UP000501387"/>
    </source>
</evidence>
<dbReference type="Proteomes" id="UP000501387">
    <property type="component" value="Chromosome"/>
</dbReference>
<feature type="transmembrane region" description="Helical" evidence="1">
    <location>
        <begin position="95"/>
        <end position="112"/>
    </location>
</feature>
<sequence length="164" mass="18221">MWLRRAMYLWLFPAAFVLPMWLLIGWGVFGAGGWVFLWVLFVAIPSVFLGQLLMAFLVRSRPSVRRDRALSWPDVAGFAVWHVLVILVGCYVETWFPLALTAAIVSAALLLWSSLRQLRREAAAVMSGGFAEAEFTQSTGFVKPGEVLIVTDAPQAQDTPPARP</sequence>
<feature type="transmembrane region" description="Helical" evidence="1">
    <location>
        <begin position="7"/>
        <end position="29"/>
    </location>
</feature>